<dbReference type="RefSeq" id="WP_161070663.1">
    <property type="nucleotide sequence ID" value="NZ_WWCU01000002.1"/>
</dbReference>
<gene>
    <name evidence="2" type="ORF">GTP77_02940</name>
</gene>
<evidence type="ECO:0000256" key="1">
    <source>
        <dbReference type="SAM" id="Coils"/>
    </source>
</evidence>
<evidence type="ECO:0000313" key="2">
    <source>
        <dbReference type="EMBL" id="MYN06286.1"/>
    </source>
</evidence>
<organism evidence="2 3">
    <name type="scientific">Pseudoduganella aquatica</name>
    <dbReference type="NCBI Taxonomy" id="2660641"/>
    <lineage>
        <taxon>Bacteria</taxon>
        <taxon>Pseudomonadati</taxon>
        <taxon>Pseudomonadota</taxon>
        <taxon>Betaproteobacteria</taxon>
        <taxon>Burkholderiales</taxon>
        <taxon>Oxalobacteraceae</taxon>
        <taxon>Telluria group</taxon>
        <taxon>Pseudoduganella</taxon>
    </lineage>
</organism>
<dbReference type="AlphaFoldDB" id="A0A7X4H7V6"/>
<comment type="caution">
    <text evidence="2">The sequence shown here is derived from an EMBL/GenBank/DDBJ whole genome shotgun (WGS) entry which is preliminary data.</text>
</comment>
<reference evidence="2 3" key="1">
    <citation type="submission" date="2019-12" db="EMBL/GenBank/DDBJ databases">
        <title>Novel species isolated from a subtropical stream in China.</title>
        <authorList>
            <person name="Lu H."/>
        </authorList>
    </citation>
    <scope>NUCLEOTIDE SEQUENCE [LARGE SCALE GENOMIC DNA]</scope>
    <source>
        <strain evidence="2 3">FT127W</strain>
    </source>
</reference>
<proteinExistence type="predicted"/>
<sequence>MHFEVPKAGLKTVKEFLGEYSMIVVSILTALALEHAAQSWHHRHRASDAEQQIEAELRINLEELHRVTEANSKQLEHITKLRKALRDDIKAKVADKDVGEHLLTATNRSFGLNLKTPTLRREAWEVAVASQSASWMSPALLQRYSALYAQQRDTLDSANTNTQLTLSGPAMMNTLSDLELGKVDPAALYHTLRQMESTIDGVQGNLLALEKQMREALART</sequence>
<accession>A0A7X4H7V6</accession>
<dbReference type="Proteomes" id="UP000450676">
    <property type="component" value="Unassembled WGS sequence"/>
</dbReference>
<name>A0A7X4H7V6_9BURK</name>
<keyword evidence="1" id="KW-0175">Coiled coil</keyword>
<evidence type="ECO:0000313" key="3">
    <source>
        <dbReference type="Proteomes" id="UP000450676"/>
    </source>
</evidence>
<feature type="coiled-coil region" evidence="1">
    <location>
        <begin position="192"/>
        <end position="219"/>
    </location>
</feature>
<dbReference type="EMBL" id="WWCU01000002">
    <property type="protein sequence ID" value="MYN06286.1"/>
    <property type="molecule type" value="Genomic_DNA"/>
</dbReference>
<keyword evidence="3" id="KW-1185">Reference proteome</keyword>
<protein>
    <submittedName>
        <fullName evidence="2">Uncharacterized protein</fullName>
    </submittedName>
</protein>